<dbReference type="GO" id="GO:0005886">
    <property type="term" value="C:plasma membrane"/>
    <property type="evidence" value="ECO:0007669"/>
    <property type="project" value="UniProtKB-SubCell"/>
</dbReference>
<dbReference type="Proteomes" id="UP000635983">
    <property type="component" value="Unassembled WGS sequence"/>
</dbReference>
<proteinExistence type="inferred from homology"/>
<dbReference type="AlphaFoldDB" id="A0A917PS10"/>
<sequence>MTVNSPLEGTTPGTAASLKEPVVDKDAHKRNLNEAQDALVKEFRTLVNDTEKLLKRTANAAGDQADELRVKLNENLERAKAALKEQEASLREQGRAAAQATEEYVVTHPWQSVGIAAGVGFLLGLLSSRR</sequence>
<dbReference type="GO" id="GO:0043022">
    <property type="term" value="F:ribosome binding"/>
    <property type="evidence" value="ECO:0007669"/>
    <property type="project" value="InterPro"/>
</dbReference>
<feature type="domain" description="DUF883" evidence="10">
    <location>
        <begin position="41"/>
        <end position="86"/>
    </location>
</feature>
<evidence type="ECO:0000313" key="13">
    <source>
        <dbReference type="Proteomes" id="UP000635983"/>
    </source>
</evidence>
<evidence type="ECO:0000256" key="2">
    <source>
        <dbReference type="ARBA" id="ARBA00010423"/>
    </source>
</evidence>
<dbReference type="PANTHER" id="PTHR35893">
    <property type="entry name" value="INNER MEMBRANE PROTEIN-RELATED"/>
    <property type="match status" value="1"/>
</dbReference>
<dbReference type="RefSeq" id="WP_188982470.1">
    <property type="nucleotide sequence ID" value="NZ_BMPO01000003.1"/>
</dbReference>
<evidence type="ECO:0000259" key="10">
    <source>
        <dbReference type="Pfam" id="PF05957"/>
    </source>
</evidence>
<dbReference type="EMBL" id="BMPO01000003">
    <property type="protein sequence ID" value="GGJ89821.1"/>
    <property type="molecule type" value="Genomic_DNA"/>
</dbReference>
<feature type="domain" description="DUF883" evidence="11">
    <location>
        <begin position="101"/>
        <end position="130"/>
    </location>
</feature>
<keyword evidence="4" id="KW-0997">Cell inner membrane</keyword>
<feature type="coiled-coil region" evidence="8">
    <location>
        <begin position="62"/>
        <end position="103"/>
    </location>
</feature>
<feature type="region of interest" description="Disordered" evidence="9">
    <location>
        <begin position="1"/>
        <end position="24"/>
    </location>
</feature>
<evidence type="ECO:0000256" key="5">
    <source>
        <dbReference type="ARBA" id="ARBA00022692"/>
    </source>
</evidence>
<reference evidence="12" key="2">
    <citation type="submission" date="2020-09" db="EMBL/GenBank/DDBJ databases">
        <authorList>
            <person name="Sun Q."/>
            <person name="Ohkuma M."/>
        </authorList>
    </citation>
    <scope>NUCLEOTIDE SEQUENCE</scope>
    <source>
        <strain evidence="12">JCM 30078</strain>
    </source>
</reference>
<keyword evidence="13" id="KW-1185">Reference proteome</keyword>
<name>A0A917PS10_9PSED</name>
<dbReference type="InterPro" id="IPR043605">
    <property type="entry name" value="DUF883_C"/>
</dbReference>
<evidence type="ECO:0000259" key="11">
    <source>
        <dbReference type="Pfam" id="PF19029"/>
    </source>
</evidence>
<dbReference type="PANTHER" id="PTHR35893:SF3">
    <property type="entry name" value="INNER MEMBRANE PROTEIN"/>
    <property type="match status" value="1"/>
</dbReference>
<dbReference type="InterPro" id="IPR010279">
    <property type="entry name" value="YqjD/ElaB"/>
</dbReference>
<evidence type="ECO:0000313" key="12">
    <source>
        <dbReference type="EMBL" id="GGJ89821.1"/>
    </source>
</evidence>
<gene>
    <name evidence="12" type="ORF">GCM10009304_14240</name>
</gene>
<comment type="similarity">
    <text evidence="2">Belongs to the ElaB/YgaM/YqjD family.</text>
</comment>
<comment type="subcellular location">
    <subcellularLocation>
        <location evidence="1">Cell inner membrane</location>
        <topology evidence="1">Single-pass membrane protein</topology>
    </subcellularLocation>
</comment>
<dbReference type="Pfam" id="PF19029">
    <property type="entry name" value="DUF883_C"/>
    <property type="match status" value="1"/>
</dbReference>
<evidence type="ECO:0000256" key="9">
    <source>
        <dbReference type="SAM" id="MobiDB-lite"/>
    </source>
</evidence>
<evidence type="ECO:0000256" key="6">
    <source>
        <dbReference type="ARBA" id="ARBA00022989"/>
    </source>
</evidence>
<protein>
    <submittedName>
        <fullName evidence="12">Membrane protein</fullName>
    </submittedName>
</protein>
<keyword evidence="6" id="KW-1133">Transmembrane helix</keyword>
<comment type="caution">
    <text evidence="12">The sequence shown here is derived from an EMBL/GenBank/DDBJ whole genome shotgun (WGS) entry which is preliminary data.</text>
</comment>
<keyword evidence="5" id="KW-0812">Transmembrane</keyword>
<feature type="compositionally biased region" description="Polar residues" evidence="9">
    <location>
        <begin position="1"/>
        <end position="14"/>
    </location>
</feature>
<keyword evidence="8" id="KW-0175">Coiled coil</keyword>
<dbReference type="InterPro" id="IPR043604">
    <property type="entry name" value="DUF883_N"/>
</dbReference>
<evidence type="ECO:0000256" key="8">
    <source>
        <dbReference type="SAM" id="Coils"/>
    </source>
</evidence>
<keyword evidence="7" id="KW-0472">Membrane</keyword>
<evidence type="ECO:0000256" key="1">
    <source>
        <dbReference type="ARBA" id="ARBA00004377"/>
    </source>
</evidence>
<accession>A0A917PS10</accession>
<evidence type="ECO:0000256" key="7">
    <source>
        <dbReference type="ARBA" id="ARBA00023136"/>
    </source>
</evidence>
<evidence type="ECO:0000256" key="4">
    <source>
        <dbReference type="ARBA" id="ARBA00022519"/>
    </source>
</evidence>
<keyword evidence="3" id="KW-1003">Cell membrane</keyword>
<reference evidence="12" key="1">
    <citation type="journal article" date="2014" name="Int. J. Syst. Evol. Microbiol.">
        <title>Complete genome sequence of Corynebacterium casei LMG S-19264T (=DSM 44701T), isolated from a smear-ripened cheese.</title>
        <authorList>
            <consortium name="US DOE Joint Genome Institute (JGI-PGF)"/>
            <person name="Walter F."/>
            <person name="Albersmeier A."/>
            <person name="Kalinowski J."/>
            <person name="Ruckert C."/>
        </authorList>
    </citation>
    <scope>NUCLEOTIDE SEQUENCE</scope>
    <source>
        <strain evidence="12">JCM 30078</strain>
    </source>
</reference>
<dbReference type="Pfam" id="PF05957">
    <property type="entry name" value="DUF883"/>
    <property type="match status" value="1"/>
</dbReference>
<evidence type="ECO:0000256" key="3">
    <source>
        <dbReference type="ARBA" id="ARBA00022475"/>
    </source>
</evidence>
<organism evidence="12 13">
    <name type="scientific">Pseudomonas matsuisoli</name>
    <dbReference type="NCBI Taxonomy" id="1515666"/>
    <lineage>
        <taxon>Bacteria</taxon>
        <taxon>Pseudomonadati</taxon>
        <taxon>Pseudomonadota</taxon>
        <taxon>Gammaproteobacteria</taxon>
        <taxon>Pseudomonadales</taxon>
        <taxon>Pseudomonadaceae</taxon>
        <taxon>Pseudomonas</taxon>
    </lineage>
</organism>